<dbReference type="EMBL" id="LR746278">
    <property type="protein sequence ID" value="CAA7408722.1"/>
    <property type="molecule type" value="Genomic_DNA"/>
</dbReference>
<keyword evidence="3" id="KW-1185">Reference proteome</keyword>
<organism evidence="1">
    <name type="scientific">Spirodela intermedia</name>
    <name type="common">Intermediate duckweed</name>
    <dbReference type="NCBI Taxonomy" id="51605"/>
    <lineage>
        <taxon>Eukaryota</taxon>
        <taxon>Viridiplantae</taxon>
        <taxon>Streptophyta</taxon>
        <taxon>Embryophyta</taxon>
        <taxon>Tracheophyta</taxon>
        <taxon>Spermatophyta</taxon>
        <taxon>Magnoliopsida</taxon>
        <taxon>Liliopsida</taxon>
        <taxon>Araceae</taxon>
        <taxon>Lemnoideae</taxon>
        <taxon>Spirodela</taxon>
    </lineage>
</organism>
<gene>
    <name evidence="1" type="ORF">SI7747_15018028</name>
    <name evidence="2" type="ORF">SI8410_15019400</name>
</gene>
<evidence type="ECO:0000313" key="2">
    <source>
        <dbReference type="EMBL" id="CAA7408722.1"/>
    </source>
</evidence>
<proteinExistence type="predicted"/>
<name>A0A7I8JNF6_SPIIN</name>
<sequence length="29" mass="3212">MKYLCNSNILTLEVFLELEGIEASVVAIV</sequence>
<protein>
    <submittedName>
        <fullName evidence="1">Uncharacterized protein</fullName>
    </submittedName>
</protein>
<dbReference type="AlphaFoldDB" id="A0A7I8JNF6"/>
<dbReference type="EMBL" id="LR743602">
    <property type="protein sequence ID" value="CAA2632407.1"/>
    <property type="molecule type" value="Genomic_DNA"/>
</dbReference>
<dbReference type="Proteomes" id="UP000663760">
    <property type="component" value="Chromosome 15"/>
</dbReference>
<accession>A0A7I8JNF6</accession>
<reference evidence="1" key="1">
    <citation type="submission" date="2019-12" db="EMBL/GenBank/DDBJ databases">
        <authorList>
            <person name="Scholz U."/>
            <person name="Mascher M."/>
            <person name="Fiebig A."/>
        </authorList>
    </citation>
    <scope>NUCLEOTIDE SEQUENCE</scope>
</reference>
<evidence type="ECO:0000313" key="1">
    <source>
        <dbReference type="EMBL" id="CAA2632407.1"/>
    </source>
</evidence>
<evidence type="ECO:0000313" key="3">
    <source>
        <dbReference type="Proteomes" id="UP000663760"/>
    </source>
</evidence>